<reference evidence="5 6" key="1">
    <citation type="submission" date="2021-06" db="EMBL/GenBank/DDBJ databases">
        <authorList>
            <person name="Palmer J.M."/>
        </authorList>
    </citation>
    <scope>NUCLEOTIDE SEQUENCE [LARGE SCALE GENOMIC DNA]</scope>
    <source>
        <strain evidence="5 6">GA_2019</strain>
        <tissue evidence="5">Muscle</tissue>
    </source>
</reference>
<dbReference type="EMBL" id="JAHRIO010053169">
    <property type="protein sequence ID" value="MEQ2176257.1"/>
    <property type="molecule type" value="Genomic_DNA"/>
</dbReference>
<feature type="compositionally biased region" description="Polar residues" evidence="2">
    <location>
        <begin position="310"/>
        <end position="322"/>
    </location>
</feature>
<proteinExistence type="predicted"/>
<evidence type="ECO:0000259" key="4">
    <source>
        <dbReference type="Pfam" id="PF16519"/>
    </source>
</evidence>
<dbReference type="InterPro" id="IPR032415">
    <property type="entry name" value="TRPM_tetra"/>
</dbReference>
<feature type="compositionally biased region" description="Low complexity" evidence="2">
    <location>
        <begin position="248"/>
        <end position="265"/>
    </location>
</feature>
<feature type="non-terminal residue" evidence="5">
    <location>
        <position position="1"/>
    </location>
</feature>
<comment type="catalytic activity">
    <reaction evidence="1">
        <text>Mg(2+)(in) = Mg(2+)(out)</text>
        <dbReference type="Rhea" id="RHEA:29827"/>
        <dbReference type="ChEBI" id="CHEBI:18420"/>
    </reaction>
</comment>
<evidence type="ECO:0000256" key="3">
    <source>
        <dbReference type="SAM" id="Phobius"/>
    </source>
</evidence>
<evidence type="ECO:0000256" key="2">
    <source>
        <dbReference type="SAM" id="MobiDB-lite"/>
    </source>
</evidence>
<dbReference type="Gene3D" id="1.20.5.1010">
    <property type="entry name" value="TRPM, tetramerisation domain"/>
    <property type="match status" value="1"/>
</dbReference>
<dbReference type="PANTHER" id="PTHR13800">
    <property type="entry name" value="TRANSIENT RECEPTOR POTENTIAL CATION CHANNEL, SUBFAMILY M, MEMBER 6"/>
    <property type="match status" value="1"/>
</dbReference>
<feature type="transmembrane region" description="Helical" evidence="3">
    <location>
        <begin position="36"/>
        <end position="55"/>
    </location>
</feature>
<keyword evidence="3" id="KW-0812">Transmembrane</keyword>
<evidence type="ECO:0000313" key="5">
    <source>
        <dbReference type="EMBL" id="MEQ2176257.1"/>
    </source>
</evidence>
<dbReference type="InterPro" id="IPR050927">
    <property type="entry name" value="TRPM"/>
</dbReference>
<dbReference type="Proteomes" id="UP001476798">
    <property type="component" value="Unassembled WGS sequence"/>
</dbReference>
<gene>
    <name evidence="5" type="ORF">GOODEAATRI_026168</name>
</gene>
<dbReference type="InterPro" id="IPR037162">
    <property type="entry name" value="TRPM_tetra_sf"/>
</dbReference>
<evidence type="ECO:0000313" key="6">
    <source>
        <dbReference type="Proteomes" id="UP001476798"/>
    </source>
</evidence>
<accession>A0ABV0NXW5</accession>
<feature type="region of interest" description="Disordered" evidence="2">
    <location>
        <begin position="248"/>
        <end position="341"/>
    </location>
</feature>
<keyword evidence="6" id="KW-1185">Reference proteome</keyword>
<sequence>RTVYCLNIIFWYVRLLDILAVNQQAGPYVMMIAKMVANMFYIVVIMAIVLLSYGVPRKAILYPNEEPSWTLARDVVFQPYWMMYGEVVETMCLQLREVGNKVNFIKRSLHTLDSQIGHLQDLSALTVDTLKTLTAQRASEASKVHTQITRELSLSKNVVPSIAHVPTDSKSSAIGKRSVGAFGSSFPQAGANIADSLFGSGAVGGSGMESRRRVGPSPGTELGPDPIMNPAVSPEKRGLFEQGHFAAEAGSSGSTGSSAVVQSAVPTSPPERRHRGHSLTQSKVTRPQDLRLSDSPSSLPNVPSLGAQFHISSNPSQPSGSKPAQDGLYQHRPQPDSTSVEFGAFVGPPTYDTCFHNVAM</sequence>
<name>A0ABV0NXW5_9TELE</name>
<dbReference type="PANTHER" id="PTHR13800:SF8">
    <property type="entry name" value="TRANSIENT RECEPTOR POTENTIAL CATION CHANNEL SUBFAMILY M MEMBER 7"/>
    <property type="match status" value="1"/>
</dbReference>
<feature type="region of interest" description="Disordered" evidence="2">
    <location>
        <begin position="204"/>
        <end position="234"/>
    </location>
</feature>
<keyword evidence="3" id="KW-0472">Membrane</keyword>
<protein>
    <recommendedName>
        <fullName evidence="4">TRPM tetramerisation domain-containing protein</fullName>
    </recommendedName>
</protein>
<feature type="domain" description="TRPM tetramerisation" evidence="4">
    <location>
        <begin position="86"/>
        <end position="133"/>
    </location>
</feature>
<keyword evidence="3" id="KW-1133">Transmembrane helix</keyword>
<evidence type="ECO:0000256" key="1">
    <source>
        <dbReference type="ARBA" id="ARBA00034269"/>
    </source>
</evidence>
<organism evidence="5 6">
    <name type="scientific">Goodea atripinnis</name>
    <dbReference type="NCBI Taxonomy" id="208336"/>
    <lineage>
        <taxon>Eukaryota</taxon>
        <taxon>Metazoa</taxon>
        <taxon>Chordata</taxon>
        <taxon>Craniata</taxon>
        <taxon>Vertebrata</taxon>
        <taxon>Euteleostomi</taxon>
        <taxon>Actinopterygii</taxon>
        <taxon>Neopterygii</taxon>
        <taxon>Teleostei</taxon>
        <taxon>Neoteleostei</taxon>
        <taxon>Acanthomorphata</taxon>
        <taxon>Ovalentaria</taxon>
        <taxon>Atherinomorphae</taxon>
        <taxon>Cyprinodontiformes</taxon>
        <taxon>Goodeidae</taxon>
        <taxon>Goodea</taxon>
    </lineage>
</organism>
<dbReference type="Pfam" id="PF16519">
    <property type="entry name" value="TRPM_tetra"/>
    <property type="match status" value="1"/>
</dbReference>
<comment type="caution">
    <text evidence="5">The sequence shown here is derived from an EMBL/GenBank/DDBJ whole genome shotgun (WGS) entry which is preliminary data.</text>
</comment>